<protein>
    <submittedName>
        <fullName evidence="2">Uncharacterized protein</fullName>
    </submittedName>
</protein>
<sequence>MFLNSFKITLFITFLNIFLPPLNGMTGESSSKGKEVVENGKKHVLFIAPNFIPYHFEMASRCAELLVKDYYVHFVIVRTDKTEMGEYFNLGIDRKEFTFSFRKEYKNTYEIVYPNKSDNINNENEEDRIYHNRSYTAFKGKIFMAKQMIFNER</sequence>
<evidence type="ECO:0000313" key="3">
    <source>
        <dbReference type="Proteomes" id="UP000580250"/>
    </source>
</evidence>
<feature type="signal peptide" evidence="1">
    <location>
        <begin position="1"/>
        <end position="24"/>
    </location>
</feature>
<name>A0A6V7UX44_MELEN</name>
<comment type="caution">
    <text evidence="2">The sequence shown here is derived from an EMBL/GenBank/DDBJ whole genome shotgun (WGS) entry which is preliminary data.</text>
</comment>
<keyword evidence="1" id="KW-0732">Signal</keyword>
<feature type="chain" id="PRO_5027989617" evidence="1">
    <location>
        <begin position="25"/>
        <end position="153"/>
    </location>
</feature>
<proteinExistence type="predicted"/>
<reference evidence="2 3" key="1">
    <citation type="submission" date="2020-08" db="EMBL/GenBank/DDBJ databases">
        <authorList>
            <person name="Koutsovoulos G."/>
            <person name="Danchin GJ E."/>
        </authorList>
    </citation>
    <scope>NUCLEOTIDE SEQUENCE [LARGE SCALE GENOMIC DNA]</scope>
</reference>
<gene>
    <name evidence="2" type="ORF">MENT_LOCUS17852</name>
</gene>
<dbReference type="Proteomes" id="UP000580250">
    <property type="component" value="Unassembled WGS sequence"/>
</dbReference>
<dbReference type="OrthoDB" id="5907486at2759"/>
<dbReference type="EMBL" id="CAJEWN010000118">
    <property type="protein sequence ID" value="CAD2166475.1"/>
    <property type="molecule type" value="Genomic_DNA"/>
</dbReference>
<evidence type="ECO:0000256" key="1">
    <source>
        <dbReference type="SAM" id="SignalP"/>
    </source>
</evidence>
<organism evidence="2 3">
    <name type="scientific">Meloidogyne enterolobii</name>
    <name type="common">Root-knot nematode worm</name>
    <name type="synonym">Meloidogyne mayaguensis</name>
    <dbReference type="NCBI Taxonomy" id="390850"/>
    <lineage>
        <taxon>Eukaryota</taxon>
        <taxon>Metazoa</taxon>
        <taxon>Ecdysozoa</taxon>
        <taxon>Nematoda</taxon>
        <taxon>Chromadorea</taxon>
        <taxon>Rhabditida</taxon>
        <taxon>Tylenchina</taxon>
        <taxon>Tylenchomorpha</taxon>
        <taxon>Tylenchoidea</taxon>
        <taxon>Meloidogynidae</taxon>
        <taxon>Meloidogyninae</taxon>
        <taxon>Meloidogyne</taxon>
    </lineage>
</organism>
<dbReference type="AlphaFoldDB" id="A0A6V7UX44"/>
<evidence type="ECO:0000313" key="2">
    <source>
        <dbReference type="EMBL" id="CAD2166475.1"/>
    </source>
</evidence>
<accession>A0A6V7UX44</accession>